<feature type="compositionally biased region" description="Basic and acidic residues" evidence="1">
    <location>
        <begin position="49"/>
        <end position="64"/>
    </location>
</feature>
<reference evidence="2" key="1">
    <citation type="submission" date="2023-12" db="EMBL/GenBank/DDBJ databases">
        <title>Genome assembly of Anisodus tanguticus.</title>
        <authorList>
            <person name="Wang Y.-J."/>
        </authorList>
    </citation>
    <scope>NUCLEOTIDE SEQUENCE</scope>
    <source>
        <strain evidence="2">KB-2021</strain>
        <tissue evidence="2">Leaf</tissue>
    </source>
</reference>
<sequence>MFEKQCKSLPGADLAKGSSSTTGDAFVQLSDAVQNSSGKNDPGVSQIDIAKDVDEKQKGRERVVLGDPETNLTSTSDSPPSKRSKLDD</sequence>
<organism evidence="2 3">
    <name type="scientific">Anisodus tanguticus</name>
    <dbReference type="NCBI Taxonomy" id="243964"/>
    <lineage>
        <taxon>Eukaryota</taxon>
        <taxon>Viridiplantae</taxon>
        <taxon>Streptophyta</taxon>
        <taxon>Embryophyta</taxon>
        <taxon>Tracheophyta</taxon>
        <taxon>Spermatophyta</taxon>
        <taxon>Magnoliopsida</taxon>
        <taxon>eudicotyledons</taxon>
        <taxon>Gunneridae</taxon>
        <taxon>Pentapetalae</taxon>
        <taxon>asterids</taxon>
        <taxon>lamiids</taxon>
        <taxon>Solanales</taxon>
        <taxon>Solanaceae</taxon>
        <taxon>Solanoideae</taxon>
        <taxon>Hyoscyameae</taxon>
        <taxon>Anisodus</taxon>
    </lineage>
</organism>
<accession>A0AAE1S929</accession>
<gene>
    <name evidence="2" type="ORF">RND71_013998</name>
</gene>
<proteinExistence type="predicted"/>
<name>A0AAE1S929_9SOLA</name>
<keyword evidence="3" id="KW-1185">Reference proteome</keyword>
<evidence type="ECO:0000313" key="2">
    <source>
        <dbReference type="EMBL" id="KAK4366118.1"/>
    </source>
</evidence>
<dbReference type="AlphaFoldDB" id="A0AAE1S929"/>
<comment type="caution">
    <text evidence="2">The sequence shown here is derived from an EMBL/GenBank/DDBJ whole genome shotgun (WGS) entry which is preliminary data.</text>
</comment>
<dbReference type="Proteomes" id="UP001291623">
    <property type="component" value="Unassembled WGS sequence"/>
</dbReference>
<feature type="region of interest" description="Disordered" evidence="1">
    <location>
        <begin position="1"/>
        <end position="88"/>
    </location>
</feature>
<feature type="compositionally biased region" description="Polar residues" evidence="1">
    <location>
        <begin position="70"/>
        <end position="81"/>
    </location>
</feature>
<evidence type="ECO:0000313" key="3">
    <source>
        <dbReference type="Proteomes" id="UP001291623"/>
    </source>
</evidence>
<protein>
    <submittedName>
        <fullName evidence="2">Uncharacterized protein</fullName>
    </submittedName>
</protein>
<dbReference type="EMBL" id="JAVYJV010000007">
    <property type="protein sequence ID" value="KAK4366118.1"/>
    <property type="molecule type" value="Genomic_DNA"/>
</dbReference>
<evidence type="ECO:0000256" key="1">
    <source>
        <dbReference type="SAM" id="MobiDB-lite"/>
    </source>
</evidence>